<evidence type="ECO:0000256" key="4">
    <source>
        <dbReference type="ARBA" id="ARBA00022525"/>
    </source>
</evidence>
<protein>
    <submittedName>
        <fullName evidence="9">Polygalacturonase QRT2</fullName>
    </submittedName>
</protein>
<evidence type="ECO:0000256" key="6">
    <source>
        <dbReference type="ARBA" id="ARBA00023295"/>
    </source>
</evidence>
<comment type="similarity">
    <text evidence="2 8">Belongs to the glycosyl hydrolase 28 family.</text>
</comment>
<dbReference type="InterPro" id="IPR012334">
    <property type="entry name" value="Pectin_lyas_fold"/>
</dbReference>
<evidence type="ECO:0000256" key="3">
    <source>
        <dbReference type="ARBA" id="ARBA00022512"/>
    </source>
</evidence>
<dbReference type="Gene3D" id="2.160.20.10">
    <property type="entry name" value="Single-stranded right-handed beta-helix, Pectin lyase-like"/>
    <property type="match status" value="1"/>
</dbReference>
<dbReference type="SMART" id="SM00710">
    <property type="entry name" value="PbH1"/>
    <property type="match status" value="3"/>
</dbReference>
<sequence length="241" mass="26013">MGGNGGQTHAKSTKNLYAVTFMDCTDLRVADLNIRNAQQMHLSFQNCVNVKALNLSVTAPGNSPNTDGIHVTDTRNITIQDSVISTGDDCISIVSGSEYVQARNIQCGPGHGISTLPAIRDIGHLHTSCLLGGSGYAKNITFQNIEMENVRYPIIIDQNYCDSRKPCTEETSAVQVSGVVYKNITGTSASEEAVKFYCSKTIPCHGISLEEINLVREGDGRVNAWCDNVGLRNTGKVSPRC</sequence>
<name>A0A6A1UIC3_9ROSI</name>
<evidence type="ECO:0000313" key="10">
    <source>
        <dbReference type="Proteomes" id="UP000516437"/>
    </source>
</evidence>
<dbReference type="InterPro" id="IPR011050">
    <property type="entry name" value="Pectin_lyase_fold/virulence"/>
</dbReference>
<keyword evidence="4" id="KW-0964">Secreted</keyword>
<dbReference type="SUPFAM" id="SSF51126">
    <property type="entry name" value="Pectin lyase-like"/>
    <property type="match status" value="1"/>
</dbReference>
<comment type="caution">
    <text evidence="9">The sequence shown here is derived from an EMBL/GenBank/DDBJ whole genome shotgun (WGS) entry which is preliminary data.</text>
</comment>
<keyword evidence="6 8" id="KW-0326">Glycosidase</keyword>
<keyword evidence="3" id="KW-0134">Cell wall</keyword>
<evidence type="ECO:0000256" key="7">
    <source>
        <dbReference type="ARBA" id="ARBA00023316"/>
    </source>
</evidence>
<comment type="subcellular location">
    <subcellularLocation>
        <location evidence="1">Secreted</location>
        <location evidence="1">Cell wall</location>
    </subcellularLocation>
</comment>
<keyword evidence="5 8" id="KW-0378">Hydrolase</keyword>
<keyword evidence="7" id="KW-0961">Cell wall biogenesis/degradation</keyword>
<evidence type="ECO:0000256" key="8">
    <source>
        <dbReference type="RuleBase" id="RU361169"/>
    </source>
</evidence>
<dbReference type="AlphaFoldDB" id="A0A6A1UIC3"/>
<evidence type="ECO:0000256" key="1">
    <source>
        <dbReference type="ARBA" id="ARBA00004191"/>
    </source>
</evidence>
<evidence type="ECO:0000256" key="5">
    <source>
        <dbReference type="ARBA" id="ARBA00022801"/>
    </source>
</evidence>
<dbReference type="Pfam" id="PF00295">
    <property type="entry name" value="Glyco_hydro_28"/>
    <property type="match status" value="2"/>
</dbReference>
<reference evidence="9 10" key="1">
    <citation type="journal article" date="2019" name="Plant Biotechnol. J.">
        <title>The red bayberry genome and genetic basis of sex determination.</title>
        <authorList>
            <person name="Jia H.M."/>
            <person name="Jia H.J."/>
            <person name="Cai Q.L."/>
            <person name="Wang Y."/>
            <person name="Zhao H.B."/>
            <person name="Yang W.F."/>
            <person name="Wang G.Y."/>
            <person name="Li Y.H."/>
            <person name="Zhan D.L."/>
            <person name="Shen Y.T."/>
            <person name="Niu Q.F."/>
            <person name="Chang L."/>
            <person name="Qiu J."/>
            <person name="Zhao L."/>
            <person name="Xie H.B."/>
            <person name="Fu W.Y."/>
            <person name="Jin J."/>
            <person name="Li X.W."/>
            <person name="Jiao Y."/>
            <person name="Zhou C.C."/>
            <person name="Tu T."/>
            <person name="Chai C.Y."/>
            <person name="Gao J.L."/>
            <person name="Fan L.J."/>
            <person name="van de Weg E."/>
            <person name="Wang J.Y."/>
            <person name="Gao Z.S."/>
        </authorList>
    </citation>
    <scope>NUCLEOTIDE SEQUENCE [LARGE SCALE GENOMIC DNA]</scope>
    <source>
        <tissue evidence="9">Leaves</tissue>
    </source>
</reference>
<dbReference type="GO" id="GO:0005975">
    <property type="term" value="P:carbohydrate metabolic process"/>
    <property type="evidence" value="ECO:0007669"/>
    <property type="project" value="InterPro"/>
</dbReference>
<evidence type="ECO:0000313" key="9">
    <source>
        <dbReference type="EMBL" id="KAB1200001.1"/>
    </source>
</evidence>
<evidence type="ECO:0000256" key="2">
    <source>
        <dbReference type="ARBA" id="ARBA00008834"/>
    </source>
</evidence>
<dbReference type="GO" id="GO:0071555">
    <property type="term" value="P:cell wall organization"/>
    <property type="evidence" value="ECO:0007669"/>
    <property type="project" value="UniProtKB-KW"/>
</dbReference>
<dbReference type="Proteomes" id="UP000516437">
    <property type="component" value="Unassembled WGS sequence"/>
</dbReference>
<proteinExistence type="inferred from homology"/>
<dbReference type="OrthoDB" id="187139at2759"/>
<dbReference type="EMBL" id="RXIC02000264">
    <property type="protein sequence ID" value="KAB1200001.1"/>
    <property type="molecule type" value="Genomic_DNA"/>
</dbReference>
<dbReference type="InterPro" id="IPR000743">
    <property type="entry name" value="Glyco_hydro_28"/>
</dbReference>
<accession>A0A6A1UIC3</accession>
<dbReference type="GO" id="GO:0004650">
    <property type="term" value="F:polygalacturonase activity"/>
    <property type="evidence" value="ECO:0007669"/>
    <property type="project" value="InterPro"/>
</dbReference>
<keyword evidence="10" id="KW-1185">Reference proteome</keyword>
<dbReference type="InterPro" id="IPR006626">
    <property type="entry name" value="PbH1"/>
</dbReference>
<organism evidence="9 10">
    <name type="scientific">Morella rubra</name>
    <name type="common">Chinese bayberry</name>
    <dbReference type="NCBI Taxonomy" id="262757"/>
    <lineage>
        <taxon>Eukaryota</taxon>
        <taxon>Viridiplantae</taxon>
        <taxon>Streptophyta</taxon>
        <taxon>Embryophyta</taxon>
        <taxon>Tracheophyta</taxon>
        <taxon>Spermatophyta</taxon>
        <taxon>Magnoliopsida</taxon>
        <taxon>eudicotyledons</taxon>
        <taxon>Gunneridae</taxon>
        <taxon>Pentapetalae</taxon>
        <taxon>rosids</taxon>
        <taxon>fabids</taxon>
        <taxon>Fagales</taxon>
        <taxon>Myricaceae</taxon>
        <taxon>Morella</taxon>
    </lineage>
</organism>
<gene>
    <name evidence="9" type="ORF">CJ030_MR0G008674</name>
</gene>
<dbReference type="PANTHER" id="PTHR31375">
    <property type="match status" value="1"/>
</dbReference>